<name>A0A0F5K5A9_9BURK</name>
<sequence length="92" mass="9739">MNTNGLRHAARAETVRSSGDFIVVPGGADRRLAPARISIFQTSISKIVAAVRLRAENARRGRVLHGISEGNDNADAVKKRHGAAVVRDIGAA</sequence>
<reference evidence="1 2" key="1">
    <citation type="submission" date="2015-03" db="EMBL/GenBank/DDBJ databases">
        <title>Draft Genome Sequence of Burkholderia andropogonis type strain ICMP2807, isolated from Sorghum bicolor.</title>
        <authorList>
            <person name="Lopes-Santos L."/>
            <person name="Castro D.B."/>
            <person name="Ottoboni L.M."/>
            <person name="Park D."/>
            <person name="Weirc B.S."/>
            <person name="Destefano S.A."/>
        </authorList>
    </citation>
    <scope>NUCLEOTIDE SEQUENCE [LARGE SCALE GENOMIC DNA]</scope>
    <source>
        <strain evidence="1 2">ICMP2807</strain>
    </source>
</reference>
<dbReference type="EMBL" id="LAQU01000001">
    <property type="protein sequence ID" value="KKB65115.1"/>
    <property type="molecule type" value="Genomic_DNA"/>
</dbReference>
<organism evidence="1 2">
    <name type="scientific">Robbsia andropogonis</name>
    <dbReference type="NCBI Taxonomy" id="28092"/>
    <lineage>
        <taxon>Bacteria</taxon>
        <taxon>Pseudomonadati</taxon>
        <taxon>Pseudomonadota</taxon>
        <taxon>Betaproteobacteria</taxon>
        <taxon>Burkholderiales</taxon>
        <taxon>Burkholderiaceae</taxon>
        <taxon>Robbsia</taxon>
    </lineage>
</organism>
<evidence type="ECO:0000313" key="2">
    <source>
        <dbReference type="Proteomes" id="UP000033618"/>
    </source>
</evidence>
<comment type="caution">
    <text evidence="1">The sequence shown here is derived from an EMBL/GenBank/DDBJ whole genome shotgun (WGS) entry which is preliminary data.</text>
</comment>
<protein>
    <submittedName>
        <fullName evidence="1">Uncharacterized protein</fullName>
    </submittedName>
</protein>
<keyword evidence="2" id="KW-1185">Reference proteome</keyword>
<gene>
    <name evidence="1" type="ORF">WM40_00010</name>
</gene>
<evidence type="ECO:0000313" key="1">
    <source>
        <dbReference type="EMBL" id="KKB65115.1"/>
    </source>
</evidence>
<proteinExistence type="predicted"/>
<accession>A0A0F5K5A9</accession>
<dbReference type="AlphaFoldDB" id="A0A0F5K5A9"/>
<dbReference type="Proteomes" id="UP000033618">
    <property type="component" value="Unassembled WGS sequence"/>
</dbReference>